<keyword evidence="4" id="KW-0676">Redox-active center</keyword>
<keyword evidence="2" id="KW-0201">Cytochrome c-type biogenesis</keyword>
<dbReference type="EMBL" id="JADWYR010000002">
    <property type="protein sequence ID" value="MBG9377409.1"/>
    <property type="molecule type" value="Genomic_DNA"/>
</dbReference>
<dbReference type="InterPro" id="IPR013766">
    <property type="entry name" value="Thioredoxin_domain"/>
</dbReference>
<evidence type="ECO:0000256" key="1">
    <source>
        <dbReference type="ARBA" id="ARBA00004196"/>
    </source>
</evidence>
<dbReference type="SUPFAM" id="SSF52833">
    <property type="entry name" value="Thioredoxin-like"/>
    <property type="match status" value="1"/>
</dbReference>
<dbReference type="InterPro" id="IPR000866">
    <property type="entry name" value="AhpC/TSA"/>
</dbReference>
<evidence type="ECO:0000313" key="8">
    <source>
        <dbReference type="Proteomes" id="UP000628448"/>
    </source>
</evidence>
<evidence type="ECO:0000256" key="5">
    <source>
        <dbReference type="SAM" id="SignalP"/>
    </source>
</evidence>
<feature type="chain" id="PRO_5037909830" evidence="5">
    <location>
        <begin position="18"/>
        <end position="364"/>
    </location>
</feature>
<dbReference type="AlphaFoldDB" id="A0A931EAP8"/>
<evidence type="ECO:0000256" key="4">
    <source>
        <dbReference type="ARBA" id="ARBA00023284"/>
    </source>
</evidence>
<accession>A0A931EAP8</accession>
<feature type="domain" description="Thioredoxin" evidence="6">
    <location>
        <begin position="226"/>
        <end position="364"/>
    </location>
</feature>
<evidence type="ECO:0000313" key="7">
    <source>
        <dbReference type="EMBL" id="MBG9377409.1"/>
    </source>
</evidence>
<dbReference type="GO" id="GO:0016491">
    <property type="term" value="F:oxidoreductase activity"/>
    <property type="evidence" value="ECO:0007669"/>
    <property type="project" value="InterPro"/>
</dbReference>
<dbReference type="InterPro" id="IPR050553">
    <property type="entry name" value="Thioredoxin_ResA/DsbE_sf"/>
</dbReference>
<protein>
    <submittedName>
        <fullName evidence="7">AhpC/TSA family protein</fullName>
    </submittedName>
</protein>
<dbReference type="Gene3D" id="3.40.30.10">
    <property type="entry name" value="Glutaredoxin"/>
    <property type="match status" value="1"/>
</dbReference>
<reference evidence="7" key="1">
    <citation type="submission" date="2020-11" db="EMBL/GenBank/DDBJ databases">
        <title>Bacterial whole genome sequence for Panacibacter sp. DH6.</title>
        <authorList>
            <person name="Le V."/>
            <person name="Ko S."/>
            <person name="Ahn C.-Y."/>
            <person name="Oh H.-M."/>
        </authorList>
    </citation>
    <scope>NUCLEOTIDE SEQUENCE</scope>
    <source>
        <strain evidence="7">DH6</strain>
    </source>
</reference>
<sequence length="364" mass="40377">MKCVLLSLLLLPFGLAAQNNQNGFSISGKIGGLPENSIIFLATTDGRNDTLSKATVHNNAFTLNGKLENTEGVILVLPGIERTMFLFIGNDTLSITASAPTLDDVVITGSQSQNDYESFMNEVKPLGDFVIMYRQQMQTAASEGQRDTAAIMLNTAYNIYQTSIERFVNRKRNSPVAALALAYSFDTDPNKDVELLERRMSILGGNALNSKYAQSIQRVISGAKIGAVGTKAPEFTQKDTLGKDVALAQFKGKYVLIDFWASWCRPCRMENPNVVAAYNAFKNKNFTILSVSLDQDKESWLNAIKMDKLNWWHVSDLQYWSNAAAQLYRVQSIPQNFLLDPNGIIIAKNLRGEELAAKLKELIK</sequence>
<dbReference type="PANTHER" id="PTHR42852:SF6">
    <property type="entry name" value="THIOL:DISULFIDE INTERCHANGE PROTEIN DSBE"/>
    <property type="match status" value="1"/>
</dbReference>
<evidence type="ECO:0000256" key="3">
    <source>
        <dbReference type="ARBA" id="ARBA00023157"/>
    </source>
</evidence>
<dbReference type="InterPro" id="IPR025380">
    <property type="entry name" value="DUF4369"/>
</dbReference>
<comment type="caution">
    <text evidence="7">The sequence shown here is derived from an EMBL/GenBank/DDBJ whole genome shotgun (WGS) entry which is preliminary data.</text>
</comment>
<dbReference type="GO" id="GO:0017004">
    <property type="term" value="P:cytochrome complex assembly"/>
    <property type="evidence" value="ECO:0007669"/>
    <property type="project" value="UniProtKB-KW"/>
</dbReference>
<comment type="subcellular location">
    <subcellularLocation>
        <location evidence="1">Cell envelope</location>
    </subcellularLocation>
</comment>
<dbReference type="CDD" id="cd02966">
    <property type="entry name" value="TlpA_like_family"/>
    <property type="match status" value="1"/>
</dbReference>
<proteinExistence type="predicted"/>
<dbReference type="InterPro" id="IPR036249">
    <property type="entry name" value="Thioredoxin-like_sf"/>
</dbReference>
<dbReference type="Proteomes" id="UP000628448">
    <property type="component" value="Unassembled WGS sequence"/>
</dbReference>
<dbReference type="GO" id="GO:0016209">
    <property type="term" value="F:antioxidant activity"/>
    <property type="evidence" value="ECO:0007669"/>
    <property type="project" value="InterPro"/>
</dbReference>
<dbReference type="PROSITE" id="PS51352">
    <property type="entry name" value="THIOREDOXIN_2"/>
    <property type="match status" value="1"/>
</dbReference>
<gene>
    <name evidence="7" type="ORF">I5907_14290</name>
</gene>
<evidence type="ECO:0000256" key="2">
    <source>
        <dbReference type="ARBA" id="ARBA00022748"/>
    </source>
</evidence>
<dbReference type="Pfam" id="PF14289">
    <property type="entry name" value="DUF4369"/>
    <property type="match status" value="1"/>
</dbReference>
<keyword evidence="5" id="KW-0732">Signal</keyword>
<evidence type="ECO:0000259" key="6">
    <source>
        <dbReference type="PROSITE" id="PS51352"/>
    </source>
</evidence>
<dbReference type="Pfam" id="PF00578">
    <property type="entry name" value="AhpC-TSA"/>
    <property type="match status" value="1"/>
</dbReference>
<organism evidence="7 8">
    <name type="scientific">Panacibacter microcysteis</name>
    <dbReference type="NCBI Taxonomy" id="2793269"/>
    <lineage>
        <taxon>Bacteria</taxon>
        <taxon>Pseudomonadati</taxon>
        <taxon>Bacteroidota</taxon>
        <taxon>Chitinophagia</taxon>
        <taxon>Chitinophagales</taxon>
        <taxon>Chitinophagaceae</taxon>
        <taxon>Panacibacter</taxon>
    </lineage>
</organism>
<name>A0A931EAP8_9BACT</name>
<feature type="signal peptide" evidence="5">
    <location>
        <begin position="1"/>
        <end position="17"/>
    </location>
</feature>
<keyword evidence="3" id="KW-1015">Disulfide bond</keyword>
<dbReference type="RefSeq" id="WP_231402114.1">
    <property type="nucleotide sequence ID" value="NZ_JADWYR010000002.1"/>
</dbReference>
<keyword evidence="8" id="KW-1185">Reference proteome</keyword>
<dbReference type="GO" id="GO:0030313">
    <property type="term" value="C:cell envelope"/>
    <property type="evidence" value="ECO:0007669"/>
    <property type="project" value="UniProtKB-SubCell"/>
</dbReference>
<dbReference type="PANTHER" id="PTHR42852">
    <property type="entry name" value="THIOL:DISULFIDE INTERCHANGE PROTEIN DSBE"/>
    <property type="match status" value="1"/>
</dbReference>